<protein>
    <submittedName>
        <fullName evidence="1">Uncharacterized protein</fullName>
    </submittedName>
</protein>
<dbReference type="EMBL" id="LAZR01000101">
    <property type="protein sequence ID" value="KKN91743.1"/>
    <property type="molecule type" value="Genomic_DNA"/>
</dbReference>
<reference evidence="1" key="1">
    <citation type="journal article" date="2015" name="Nature">
        <title>Complex archaea that bridge the gap between prokaryotes and eukaryotes.</title>
        <authorList>
            <person name="Spang A."/>
            <person name="Saw J.H."/>
            <person name="Jorgensen S.L."/>
            <person name="Zaremba-Niedzwiedzka K."/>
            <person name="Martijn J."/>
            <person name="Lind A.E."/>
            <person name="van Eijk R."/>
            <person name="Schleper C."/>
            <person name="Guy L."/>
            <person name="Ettema T.J."/>
        </authorList>
    </citation>
    <scope>NUCLEOTIDE SEQUENCE</scope>
</reference>
<organism evidence="1">
    <name type="scientific">marine sediment metagenome</name>
    <dbReference type="NCBI Taxonomy" id="412755"/>
    <lineage>
        <taxon>unclassified sequences</taxon>
        <taxon>metagenomes</taxon>
        <taxon>ecological metagenomes</taxon>
    </lineage>
</organism>
<dbReference type="AlphaFoldDB" id="A0A0F9XID1"/>
<comment type="caution">
    <text evidence="1">The sequence shown here is derived from an EMBL/GenBank/DDBJ whole genome shotgun (WGS) entry which is preliminary data.</text>
</comment>
<evidence type="ECO:0000313" key="1">
    <source>
        <dbReference type="EMBL" id="KKN91743.1"/>
    </source>
</evidence>
<proteinExistence type="predicted"/>
<gene>
    <name evidence="1" type="ORF">LCGC14_0216260</name>
</gene>
<name>A0A0F9XID1_9ZZZZ</name>
<accession>A0A0F9XID1</accession>
<sequence length="126" mass="14028">MLMPNVPISRLVINTEAEKPIHSIIYDPASPTNIMHESFAHIAAEIHTPAIPANKYGVGAKGPASMYVTTRKPGEPQHRPLIYHVEWQEGTLQQVQSHVNDPRIEISGDWECEVKPNERAEKTGSV</sequence>